<dbReference type="EMBL" id="CAJVRM010000282">
    <property type="protein sequence ID" value="CAG8978819.1"/>
    <property type="molecule type" value="Genomic_DNA"/>
</dbReference>
<comment type="caution">
    <text evidence="2">The sequence shown here is derived from an EMBL/GenBank/DDBJ whole genome shotgun (WGS) entry which is preliminary data.</text>
</comment>
<dbReference type="InterPro" id="IPR015424">
    <property type="entry name" value="PyrdxlP-dep_Trfase"/>
</dbReference>
<dbReference type="InterPro" id="IPR015421">
    <property type="entry name" value="PyrdxlP-dep_Trfase_major"/>
</dbReference>
<dbReference type="Pfam" id="PF00266">
    <property type="entry name" value="Aminotran_5"/>
    <property type="match status" value="1"/>
</dbReference>
<dbReference type="SUPFAM" id="SSF53383">
    <property type="entry name" value="PLP-dependent transferases"/>
    <property type="match status" value="1"/>
</dbReference>
<dbReference type="AlphaFoldDB" id="A0A9N9LUS0"/>
<keyword evidence="3" id="KW-1185">Reference proteome</keyword>
<accession>A0A9N9LUS0</accession>
<gene>
    <name evidence="2" type="ORF">HYALB_00012219</name>
</gene>
<protein>
    <recommendedName>
        <fullName evidence="1">Aminotransferase class V domain-containing protein</fullName>
    </recommendedName>
</protein>
<proteinExistence type="predicted"/>
<dbReference type="Proteomes" id="UP000701801">
    <property type="component" value="Unassembled WGS sequence"/>
</dbReference>
<feature type="domain" description="Aminotransferase class V" evidence="1">
    <location>
        <begin position="54"/>
        <end position="364"/>
    </location>
</feature>
<evidence type="ECO:0000259" key="1">
    <source>
        <dbReference type="Pfam" id="PF00266"/>
    </source>
</evidence>
<evidence type="ECO:0000313" key="3">
    <source>
        <dbReference type="Proteomes" id="UP000701801"/>
    </source>
</evidence>
<organism evidence="2 3">
    <name type="scientific">Hymenoscyphus albidus</name>
    <dbReference type="NCBI Taxonomy" id="595503"/>
    <lineage>
        <taxon>Eukaryota</taxon>
        <taxon>Fungi</taxon>
        <taxon>Dikarya</taxon>
        <taxon>Ascomycota</taxon>
        <taxon>Pezizomycotina</taxon>
        <taxon>Leotiomycetes</taxon>
        <taxon>Helotiales</taxon>
        <taxon>Helotiaceae</taxon>
        <taxon>Hymenoscyphus</taxon>
    </lineage>
</organism>
<dbReference type="PANTHER" id="PTHR43586">
    <property type="entry name" value="CYSTEINE DESULFURASE"/>
    <property type="match status" value="1"/>
</dbReference>
<reference evidence="2" key="1">
    <citation type="submission" date="2021-07" db="EMBL/GenBank/DDBJ databases">
        <authorList>
            <person name="Durling M."/>
        </authorList>
    </citation>
    <scope>NUCLEOTIDE SEQUENCE</scope>
</reference>
<dbReference type="InterPro" id="IPR000192">
    <property type="entry name" value="Aminotrans_V_dom"/>
</dbReference>
<dbReference type="PANTHER" id="PTHR43586:SF21">
    <property type="entry name" value="PYRIDOXAL PHOSPHATE (PLP)-DEPENDENT ASPARTATE AMINOTRANSFERASE SUPERFAMILY"/>
    <property type="match status" value="1"/>
</dbReference>
<dbReference type="InterPro" id="IPR015422">
    <property type="entry name" value="PyrdxlP-dep_Trfase_small"/>
</dbReference>
<dbReference type="OrthoDB" id="420046at2759"/>
<evidence type="ECO:0000313" key="2">
    <source>
        <dbReference type="EMBL" id="CAG8978819.1"/>
    </source>
</evidence>
<name>A0A9N9LUS0_9HELO</name>
<dbReference type="Gene3D" id="3.40.640.10">
    <property type="entry name" value="Type I PLP-dependent aspartate aminotransferase-like (Major domain)"/>
    <property type="match status" value="2"/>
</dbReference>
<dbReference type="Gene3D" id="3.90.1150.10">
    <property type="entry name" value="Aspartate Aminotransferase, domain 1"/>
    <property type="match status" value="2"/>
</dbReference>
<sequence length="375" mass="41649">MGNFSIASSREAFPALKQEQVFFDNAGGSQTLGSVIDSICEYLSKTNVQLGATYNIVLGSSTTQLFRNLSFAFDFPEGSEIICSSIDHESNISAWVDLASRRNYILKWWTPKTRENPKLLAEDLKELLSEKTALVTCTHASNILGTIHDIKAIVKVVRTIPDALLCVDAVAYAPHRQIDVRDLGVDFYCLSWYKVYGPHMSMLYASYTALMYVKSLGHFFNPSASLQDKLGLAGSSYELVASIPSVLSYFGPNPTESWAAIEKHEFELQSALLNYLNARSDVTICGEKDADTKKRVATVSFLVKGRKSEEVVEKVDELSKGNMGIRWGGFYSVRLLEDFLGLEKDGVVRVSMVHYNTSDEVKVLLGLFDQVLGKN</sequence>